<dbReference type="eggNOG" id="ENOG502SJMS">
    <property type="taxonomic scope" value="Eukaryota"/>
</dbReference>
<dbReference type="Gene3D" id="3.20.20.60">
    <property type="entry name" value="Phosphoenolpyruvate-binding domains"/>
    <property type="match status" value="1"/>
</dbReference>
<dbReference type="Proteomes" id="UP000030671">
    <property type="component" value="Unassembled WGS sequence"/>
</dbReference>
<evidence type="ECO:0000259" key="3">
    <source>
        <dbReference type="Pfam" id="PF03328"/>
    </source>
</evidence>
<evidence type="ECO:0000313" key="5">
    <source>
        <dbReference type="Proteomes" id="UP000030671"/>
    </source>
</evidence>
<keyword evidence="1" id="KW-0479">Metal-binding</keyword>
<gene>
    <name evidence="4" type="ORF">HETIRDRAFT_332496</name>
</gene>
<dbReference type="GO" id="GO:0046872">
    <property type="term" value="F:metal ion binding"/>
    <property type="evidence" value="ECO:0007669"/>
    <property type="project" value="UniProtKB-KW"/>
</dbReference>
<dbReference type="InterPro" id="IPR050251">
    <property type="entry name" value="HpcH-HpaI_aldolase"/>
</dbReference>
<dbReference type="PANTHER" id="PTHR30502:SF8">
    <property type="entry name" value="SYNTHASE, PUTATIVE-RELATED"/>
    <property type="match status" value="1"/>
</dbReference>
<accession>W4JN43</accession>
<proteinExistence type="predicted"/>
<keyword evidence="5" id="KW-1185">Reference proteome</keyword>
<keyword evidence="2" id="KW-0456">Lyase</keyword>
<evidence type="ECO:0000256" key="1">
    <source>
        <dbReference type="ARBA" id="ARBA00022723"/>
    </source>
</evidence>
<feature type="domain" description="HpcH/HpaI aldolase/citrate lyase" evidence="3">
    <location>
        <begin position="43"/>
        <end position="213"/>
    </location>
</feature>
<protein>
    <recommendedName>
        <fullName evidence="3">HpcH/HpaI aldolase/citrate lyase domain-containing protein</fullName>
    </recommendedName>
</protein>
<dbReference type="KEGG" id="hir:HETIRDRAFT_332496"/>
<name>W4JN43_HETIT</name>
<dbReference type="GeneID" id="20671736"/>
<reference evidence="4 5" key="1">
    <citation type="journal article" date="2012" name="New Phytol.">
        <title>Insight into trade-off between wood decay and parasitism from the genome of a fungal forest pathogen.</title>
        <authorList>
            <person name="Olson A."/>
            <person name="Aerts A."/>
            <person name="Asiegbu F."/>
            <person name="Belbahri L."/>
            <person name="Bouzid O."/>
            <person name="Broberg A."/>
            <person name="Canback B."/>
            <person name="Coutinho P.M."/>
            <person name="Cullen D."/>
            <person name="Dalman K."/>
            <person name="Deflorio G."/>
            <person name="van Diepen L.T."/>
            <person name="Dunand C."/>
            <person name="Duplessis S."/>
            <person name="Durling M."/>
            <person name="Gonthier P."/>
            <person name="Grimwood J."/>
            <person name="Fossdal C.G."/>
            <person name="Hansson D."/>
            <person name="Henrissat B."/>
            <person name="Hietala A."/>
            <person name="Himmelstrand K."/>
            <person name="Hoffmeister D."/>
            <person name="Hogberg N."/>
            <person name="James T.Y."/>
            <person name="Karlsson M."/>
            <person name="Kohler A."/>
            <person name="Kues U."/>
            <person name="Lee Y.H."/>
            <person name="Lin Y.C."/>
            <person name="Lind M."/>
            <person name="Lindquist E."/>
            <person name="Lombard V."/>
            <person name="Lucas S."/>
            <person name="Lunden K."/>
            <person name="Morin E."/>
            <person name="Murat C."/>
            <person name="Park J."/>
            <person name="Raffaello T."/>
            <person name="Rouze P."/>
            <person name="Salamov A."/>
            <person name="Schmutz J."/>
            <person name="Solheim H."/>
            <person name="Stahlberg J."/>
            <person name="Velez H."/>
            <person name="de Vries R.P."/>
            <person name="Wiebenga A."/>
            <person name="Woodward S."/>
            <person name="Yakovlev I."/>
            <person name="Garbelotto M."/>
            <person name="Martin F."/>
            <person name="Grigoriev I.V."/>
            <person name="Stenlid J."/>
        </authorList>
    </citation>
    <scope>NUCLEOTIDE SEQUENCE [LARGE SCALE GENOMIC DNA]</scope>
    <source>
        <strain evidence="4 5">TC 32-1</strain>
    </source>
</reference>
<dbReference type="AlphaFoldDB" id="W4JN43"/>
<dbReference type="EMBL" id="KI925467">
    <property type="protein sequence ID" value="ETW74982.1"/>
    <property type="molecule type" value="Genomic_DNA"/>
</dbReference>
<organism evidence="4 5">
    <name type="scientific">Heterobasidion irregulare (strain TC 32-1)</name>
    <dbReference type="NCBI Taxonomy" id="747525"/>
    <lineage>
        <taxon>Eukaryota</taxon>
        <taxon>Fungi</taxon>
        <taxon>Dikarya</taxon>
        <taxon>Basidiomycota</taxon>
        <taxon>Agaricomycotina</taxon>
        <taxon>Agaricomycetes</taxon>
        <taxon>Russulales</taxon>
        <taxon>Bondarzewiaceae</taxon>
        <taxon>Heterobasidion</taxon>
        <taxon>Heterobasidion annosum species complex</taxon>
    </lineage>
</organism>
<dbReference type="HOGENOM" id="CLU_059964_2_1_1"/>
<dbReference type="InterPro" id="IPR005000">
    <property type="entry name" value="Aldolase/citrate-lyase_domain"/>
</dbReference>
<dbReference type="GO" id="GO:0005737">
    <property type="term" value="C:cytoplasm"/>
    <property type="evidence" value="ECO:0007669"/>
    <property type="project" value="TreeGrafter"/>
</dbReference>
<dbReference type="RefSeq" id="XP_009553438.1">
    <property type="nucleotide sequence ID" value="XM_009555143.1"/>
</dbReference>
<evidence type="ECO:0000256" key="2">
    <source>
        <dbReference type="ARBA" id="ARBA00023239"/>
    </source>
</evidence>
<dbReference type="InterPro" id="IPR040442">
    <property type="entry name" value="Pyrv_kinase-like_dom_sf"/>
</dbReference>
<dbReference type="InterPro" id="IPR015813">
    <property type="entry name" value="Pyrv/PenolPyrv_kinase-like_dom"/>
</dbReference>
<dbReference type="PANTHER" id="PTHR30502">
    <property type="entry name" value="2-KETO-3-DEOXY-L-RHAMNONATE ALDOLASE"/>
    <property type="match status" value="1"/>
</dbReference>
<dbReference type="Pfam" id="PF03328">
    <property type="entry name" value="HpcH_HpaI"/>
    <property type="match status" value="1"/>
</dbReference>
<dbReference type="GO" id="GO:0016832">
    <property type="term" value="F:aldehyde-lyase activity"/>
    <property type="evidence" value="ECO:0007669"/>
    <property type="project" value="TreeGrafter"/>
</dbReference>
<dbReference type="SUPFAM" id="SSF51621">
    <property type="entry name" value="Phosphoenolpyruvate/pyruvate domain"/>
    <property type="match status" value="1"/>
</dbReference>
<evidence type="ECO:0000313" key="4">
    <source>
        <dbReference type="EMBL" id="ETW74982.1"/>
    </source>
</evidence>
<sequence>MQHLRASSLFQPSNLSKAIRDTLDPSSRGPTHLFGSIMAFPHHVVARSVAVLGFDFVLIDALHTAIGPENLIRLVQTVNLASEGRTCAIVRVPNEHSYLLTHALDAGAAGIVFPHIDTPQQARIAVSKTKYAYSGGERSLSPSALIAGASDMAPEGSSHERVADEHVAVICQIESKLGLENAEAIALTPGVSSLMLGPGDMRVSLGLPSKRTGAFDSPEYLKVVQRLIAVSERHHVPLMTVTFKTSAKTDSWISKFRLLLTSADVISVSNGHRQDLSSTKQILRDYGYDERN</sequence>
<dbReference type="OrthoDB" id="1621678at2759"/>
<dbReference type="InParanoid" id="W4JN43"/>